<name>A0A0K0F5K5_STRVS</name>
<dbReference type="Proteomes" id="UP000035680">
    <property type="component" value="Unassembled WGS sequence"/>
</dbReference>
<feature type="region of interest" description="Disordered" evidence="1">
    <location>
        <begin position="95"/>
        <end position="115"/>
    </location>
</feature>
<keyword evidence="2" id="KW-1185">Reference proteome</keyword>
<reference evidence="2" key="1">
    <citation type="submission" date="2014-07" db="EMBL/GenBank/DDBJ databases">
        <authorList>
            <person name="Martin A.A"/>
            <person name="De Silva N."/>
        </authorList>
    </citation>
    <scope>NUCLEOTIDE SEQUENCE</scope>
</reference>
<protein>
    <submittedName>
        <fullName evidence="3">Uncharacterized protein</fullName>
    </submittedName>
</protein>
<accession>A0A0K0F5K5</accession>
<feature type="compositionally biased region" description="Low complexity" evidence="1">
    <location>
        <begin position="22"/>
        <end position="37"/>
    </location>
</feature>
<evidence type="ECO:0000313" key="2">
    <source>
        <dbReference type="Proteomes" id="UP000035680"/>
    </source>
</evidence>
<dbReference type="WBParaSite" id="SVE_0409600.1">
    <property type="protein sequence ID" value="SVE_0409600.1"/>
    <property type="gene ID" value="SVE_0409600"/>
</dbReference>
<evidence type="ECO:0000256" key="1">
    <source>
        <dbReference type="SAM" id="MobiDB-lite"/>
    </source>
</evidence>
<organism evidence="2 3">
    <name type="scientific">Strongyloides venezuelensis</name>
    <name type="common">Threadworm</name>
    <dbReference type="NCBI Taxonomy" id="75913"/>
    <lineage>
        <taxon>Eukaryota</taxon>
        <taxon>Metazoa</taxon>
        <taxon>Ecdysozoa</taxon>
        <taxon>Nematoda</taxon>
        <taxon>Chromadorea</taxon>
        <taxon>Rhabditida</taxon>
        <taxon>Tylenchina</taxon>
        <taxon>Panagrolaimomorpha</taxon>
        <taxon>Strongyloidoidea</taxon>
        <taxon>Strongyloididae</taxon>
        <taxon>Strongyloides</taxon>
    </lineage>
</organism>
<proteinExistence type="predicted"/>
<reference evidence="3" key="2">
    <citation type="submission" date="2015-08" db="UniProtKB">
        <authorList>
            <consortium name="WormBaseParasite"/>
        </authorList>
    </citation>
    <scope>IDENTIFICATION</scope>
</reference>
<evidence type="ECO:0000313" key="3">
    <source>
        <dbReference type="WBParaSite" id="SVE_0409600.1"/>
    </source>
</evidence>
<sequence>MESDKKRFKNNFIEQKSKSLDPNDQNINGNNDNKNGGVKAMKFKKINVKSGRSLNLKEVKKSTSKRLLKGGPNNEVRVSNVAIVDIVENCKQNEKKVTSNAVTNREEKQRKKTDKSIDTFKKLVNLPKDAFTSPVSAKAPVDPSQYVF</sequence>
<feature type="region of interest" description="Disordered" evidence="1">
    <location>
        <begin position="54"/>
        <end position="73"/>
    </location>
</feature>
<dbReference type="AlphaFoldDB" id="A0A0K0F5K5"/>
<feature type="compositionally biased region" description="Basic and acidic residues" evidence="1">
    <location>
        <begin position="104"/>
        <end position="115"/>
    </location>
</feature>
<feature type="region of interest" description="Disordered" evidence="1">
    <location>
        <begin position="1"/>
        <end position="39"/>
    </location>
</feature>